<comment type="caution">
    <text evidence="1">The sequence shown here is derived from an EMBL/GenBank/DDBJ whole genome shotgun (WGS) entry which is preliminary data.</text>
</comment>
<dbReference type="EMBL" id="JAAXLS010000019">
    <property type="protein sequence ID" value="NKQ56045.1"/>
    <property type="molecule type" value="Genomic_DNA"/>
</dbReference>
<dbReference type="RefSeq" id="WP_168519112.1">
    <property type="nucleotide sequence ID" value="NZ_JAAXLS010000019.1"/>
</dbReference>
<gene>
    <name evidence="1" type="ORF">HFP15_24500</name>
</gene>
<organism evidence="1 2">
    <name type="scientific">Amycolatopsis acididurans</name>
    <dbReference type="NCBI Taxonomy" id="2724524"/>
    <lineage>
        <taxon>Bacteria</taxon>
        <taxon>Bacillati</taxon>
        <taxon>Actinomycetota</taxon>
        <taxon>Actinomycetes</taxon>
        <taxon>Pseudonocardiales</taxon>
        <taxon>Pseudonocardiaceae</taxon>
        <taxon>Amycolatopsis</taxon>
    </lineage>
</organism>
<accession>A0ABX1JBR9</accession>
<evidence type="ECO:0000313" key="2">
    <source>
        <dbReference type="Proteomes" id="UP000715441"/>
    </source>
</evidence>
<dbReference type="InterPro" id="IPR017211">
    <property type="entry name" value="UCP037465_Znf"/>
</dbReference>
<dbReference type="Proteomes" id="UP000715441">
    <property type="component" value="Unassembled WGS sequence"/>
</dbReference>
<name>A0ABX1JBR9_9PSEU</name>
<protein>
    <submittedName>
        <fullName evidence="1">DUF2180 family protein</fullName>
    </submittedName>
</protein>
<keyword evidence="2" id="KW-1185">Reference proteome</keyword>
<sequence>MRCLECANTGLVAEASALCVDCGAGLCREHVVFGQRAHSWISSTGYGTRPCQRWTRAARCRPCAATCTGRAARSWEAGKNAMAVD</sequence>
<reference evidence="1 2" key="1">
    <citation type="submission" date="2020-04" db="EMBL/GenBank/DDBJ databases">
        <title>Novel species.</title>
        <authorList>
            <person name="Teo W.F.A."/>
            <person name="Lipun K."/>
            <person name="Srisuk N."/>
            <person name="Duangmal K."/>
        </authorList>
    </citation>
    <scope>NUCLEOTIDE SEQUENCE [LARGE SCALE GENOMIC DNA]</scope>
    <source>
        <strain evidence="1 2">K13G38</strain>
    </source>
</reference>
<evidence type="ECO:0000313" key="1">
    <source>
        <dbReference type="EMBL" id="NKQ56045.1"/>
    </source>
</evidence>
<proteinExistence type="predicted"/>
<dbReference type="Pfam" id="PF09947">
    <property type="entry name" value="DUF2180"/>
    <property type="match status" value="1"/>
</dbReference>